<proteinExistence type="predicted"/>
<accession>A0A9P0LQI5</accession>
<protein>
    <submittedName>
        <fullName evidence="3">Uncharacterized protein</fullName>
    </submittedName>
</protein>
<reference evidence="3" key="1">
    <citation type="submission" date="2022-03" db="EMBL/GenBank/DDBJ databases">
        <authorList>
            <person name="Sayadi A."/>
        </authorList>
    </citation>
    <scope>NUCLEOTIDE SEQUENCE</scope>
</reference>
<evidence type="ECO:0000313" key="3">
    <source>
        <dbReference type="EMBL" id="CAH1999896.1"/>
    </source>
</evidence>
<feature type="region of interest" description="Disordered" evidence="2">
    <location>
        <begin position="1"/>
        <end position="25"/>
    </location>
</feature>
<sequence>MSMKKNKTEEDSETTAIEDVKSSVNSMKKTSKDCEYLERIHEQLRQEIKQQVDKLSLYEKLITEKDTITQLTNEN</sequence>
<name>A0A9P0LQI5_ACAOB</name>
<dbReference type="Proteomes" id="UP001152888">
    <property type="component" value="Unassembled WGS sequence"/>
</dbReference>
<keyword evidence="4" id="KW-1185">Reference proteome</keyword>
<comment type="caution">
    <text evidence="3">The sequence shown here is derived from an EMBL/GenBank/DDBJ whole genome shotgun (WGS) entry which is preliminary data.</text>
</comment>
<dbReference type="AlphaFoldDB" id="A0A9P0LQI5"/>
<dbReference type="EMBL" id="CAKOFQ010007383">
    <property type="protein sequence ID" value="CAH1999896.1"/>
    <property type="molecule type" value="Genomic_DNA"/>
</dbReference>
<evidence type="ECO:0000256" key="1">
    <source>
        <dbReference type="SAM" id="Coils"/>
    </source>
</evidence>
<keyword evidence="1" id="KW-0175">Coiled coil</keyword>
<organism evidence="3 4">
    <name type="scientific">Acanthoscelides obtectus</name>
    <name type="common">Bean weevil</name>
    <name type="synonym">Bruchus obtectus</name>
    <dbReference type="NCBI Taxonomy" id="200917"/>
    <lineage>
        <taxon>Eukaryota</taxon>
        <taxon>Metazoa</taxon>
        <taxon>Ecdysozoa</taxon>
        <taxon>Arthropoda</taxon>
        <taxon>Hexapoda</taxon>
        <taxon>Insecta</taxon>
        <taxon>Pterygota</taxon>
        <taxon>Neoptera</taxon>
        <taxon>Endopterygota</taxon>
        <taxon>Coleoptera</taxon>
        <taxon>Polyphaga</taxon>
        <taxon>Cucujiformia</taxon>
        <taxon>Chrysomeloidea</taxon>
        <taxon>Chrysomelidae</taxon>
        <taxon>Bruchinae</taxon>
        <taxon>Bruchini</taxon>
        <taxon>Acanthoscelides</taxon>
    </lineage>
</organism>
<gene>
    <name evidence="3" type="ORF">ACAOBT_LOCUS25238</name>
</gene>
<evidence type="ECO:0000313" key="4">
    <source>
        <dbReference type="Proteomes" id="UP001152888"/>
    </source>
</evidence>
<feature type="coiled-coil region" evidence="1">
    <location>
        <begin position="27"/>
        <end position="61"/>
    </location>
</feature>
<evidence type="ECO:0000256" key="2">
    <source>
        <dbReference type="SAM" id="MobiDB-lite"/>
    </source>
</evidence>